<dbReference type="Proteomes" id="UP001214756">
    <property type="component" value="Chromosome"/>
</dbReference>
<dbReference type="SUPFAM" id="SSF51445">
    <property type="entry name" value="(Trans)glycosidases"/>
    <property type="match status" value="1"/>
</dbReference>
<protein>
    <submittedName>
        <fullName evidence="1">Glycosyl hydrolase</fullName>
    </submittedName>
</protein>
<dbReference type="InterPro" id="IPR017853">
    <property type="entry name" value="GH"/>
</dbReference>
<organism evidence="1 2">
    <name type="scientific">Microbacterium maritypicum</name>
    <name type="common">Microbacterium liquefaciens</name>
    <dbReference type="NCBI Taxonomy" id="33918"/>
    <lineage>
        <taxon>Bacteria</taxon>
        <taxon>Bacillati</taxon>
        <taxon>Actinomycetota</taxon>
        <taxon>Actinomycetes</taxon>
        <taxon>Micrococcales</taxon>
        <taxon>Microbacteriaceae</taxon>
        <taxon>Microbacterium</taxon>
    </lineage>
</organism>
<keyword evidence="1" id="KW-0378">Hydrolase</keyword>
<evidence type="ECO:0000313" key="2">
    <source>
        <dbReference type="Proteomes" id="UP001214756"/>
    </source>
</evidence>
<dbReference type="RefSeq" id="WP_275093127.1">
    <property type="nucleotide sequence ID" value="NZ_CP118606.1"/>
</dbReference>
<dbReference type="EMBL" id="CP118606">
    <property type="protein sequence ID" value="WEF20756.1"/>
    <property type="molecule type" value="Genomic_DNA"/>
</dbReference>
<sequence>MTISAAPLRFGANYTPRSQWMHAWMSLDLDEVRRDFAALADLGLDHLRIFPLWTVLQPNRTLIRDQAVDDVRAVVDVAAEFGLDASVDVIQGHLSSFDFIPSWLFTWHDKNMFTHPDALSGQAELVTRLGERLGGASNFLGFTLGNETNQFSAQTHPSPWPVTEAEAANWITTLLDAAHAAAPAQQHVHSEYDAAWYMDGHGFTPALASRLGDITTVHSWIFNGTAQRYGGRSVASDRHAEYMIELARGFAIDPAKPIWLQEVGAPSNCLTPAQTPDFLEATLRSVARTKNLWGVTWWCSHDVSRSLADFPDLEYTLGLVDQNGEAKPIGRRFAELIPELRERRPAPARSVGIVVEVDENDTPVSRGAMSPGGTIFQAWVDACEAGADPAIVTSSDAARPEVLAARGITELIRPVVERTEYASRNTVV</sequence>
<reference evidence="1" key="1">
    <citation type="submission" date="2023-02" db="EMBL/GenBank/DDBJ databases">
        <title>Genome sequence of Microbacterium liquefaciens B1075.</title>
        <authorList>
            <person name="Cao J."/>
            <person name="Li X."/>
        </authorList>
    </citation>
    <scope>NUCLEOTIDE SEQUENCE</scope>
    <source>
        <strain evidence="1">B1075</strain>
    </source>
</reference>
<accession>A0AAJ6APG1</accession>
<dbReference type="AlphaFoldDB" id="A0AAJ6APG1"/>
<name>A0AAJ6APG1_MICMQ</name>
<proteinExistence type="predicted"/>
<dbReference type="GO" id="GO:0016787">
    <property type="term" value="F:hydrolase activity"/>
    <property type="evidence" value="ECO:0007669"/>
    <property type="project" value="UniProtKB-KW"/>
</dbReference>
<evidence type="ECO:0000313" key="1">
    <source>
        <dbReference type="EMBL" id="WEF20756.1"/>
    </source>
</evidence>
<gene>
    <name evidence="1" type="ORF">PWF71_15905</name>
</gene>
<dbReference type="Gene3D" id="3.20.20.80">
    <property type="entry name" value="Glycosidases"/>
    <property type="match status" value="1"/>
</dbReference>